<accession>A0ABS9UBU1</accession>
<evidence type="ECO:0000256" key="1">
    <source>
        <dbReference type="SAM" id="Phobius"/>
    </source>
</evidence>
<organism evidence="2 3">
    <name type="scientific">Solibacillus palustris</name>
    <dbReference type="NCBI Taxonomy" id="2908203"/>
    <lineage>
        <taxon>Bacteria</taxon>
        <taxon>Bacillati</taxon>
        <taxon>Bacillota</taxon>
        <taxon>Bacilli</taxon>
        <taxon>Bacillales</taxon>
        <taxon>Caryophanaceae</taxon>
        <taxon>Solibacillus</taxon>
    </lineage>
</organism>
<protein>
    <submittedName>
        <fullName evidence="2">ATP-dependent exonuclease</fullName>
    </submittedName>
</protein>
<keyword evidence="1" id="KW-0812">Transmembrane</keyword>
<evidence type="ECO:0000313" key="2">
    <source>
        <dbReference type="EMBL" id="MCH7321445.1"/>
    </source>
</evidence>
<feature type="transmembrane region" description="Helical" evidence="1">
    <location>
        <begin position="12"/>
        <end position="34"/>
    </location>
</feature>
<dbReference type="Proteomes" id="UP001316087">
    <property type="component" value="Unassembled WGS sequence"/>
</dbReference>
<keyword evidence="3" id="KW-1185">Reference proteome</keyword>
<feature type="transmembrane region" description="Helical" evidence="1">
    <location>
        <begin position="54"/>
        <end position="71"/>
    </location>
</feature>
<proteinExistence type="predicted"/>
<gene>
    <name evidence="2" type="ORF">LZ480_06015</name>
</gene>
<keyword evidence="2" id="KW-0378">Hydrolase</keyword>
<keyword evidence="1" id="KW-0472">Membrane</keyword>
<evidence type="ECO:0000313" key="3">
    <source>
        <dbReference type="Proteomes" id="UP001316087"/>
    </source>
</evidence>
<name>A0ABS9UBU1_9BACL</name>
<sequence length="180" mass="20465">MLLKQYSPRLLFALAAITCIVISPLFAIFVPMTVPDLFLTDRSWFYIYSFKGNVKLIMVGFVLLAAAFALLSWKRHVATYIGCIALIIFGLVTLYSSTENYTAINETQVQKNQLIGSQTLKWSEIDEVVLEYVPGSLGQYIFKGKNGKEIIVEEDKEMATGYIYQMANKQDVPFTEYEKK</sequence>
<dbReference type="EMBL" id="JAKZFC010000001">
    <property type="protein sequence ID" value="MCH7321445.1"/>
    <property type="molecule type" value="Genomic_DNA"/>
</dbReference>
<dbReference type="RefSeq" id="WP_241368474.1">
    <property type="nucleotide sequence ID" value="NZ_JAKZFC010000001.1"/>
</dbReference>
<keyword evidence="2" id="KW-0269">Exonuclease</keyword>
<keyword evidence="1" id="KW-1133">Transmembrane helix</keyword>
<feature type="transmembrane region" description="Helical" evidence="1">
    <location>
        <begin position="78"/>
        <end position="96"/>
    </location>
</feature>
<comment type="caution">
    <text evidence="2">The sequence shown here is derived from an EMBL/GenBank/DDBJ whole genome shotgun (WGS) entry which is preliminary data.</text>
</comment>
<keyword evidence="2" id="KW-0540">Nuclease</keyword>
<dbReference type="GO" id="GO:0004527">
    <property type="term" value="F:exonuclease activity"/>
    <property type="evidence" value="ECO:0007669"/>
    <property type="project" value="UniProtKB-KW"/>
</dbReference>
<reference evidence="2 3" key="1">
    <citation type="submission" date="2022-03" db="EMBL/GenBank/DDBJ databases">
        <authorList>
            <person name="Jo J.-H."/>
            <person name="Im W.-T."/>
        </authorList>
    </citation>
    <scope>NUCLEOTIDE SEQUENCE [LARGE SCALE GENOMIC DNA]</scope>
    <source>
        <strain evidence="2 3">MA9</strain>
    </source>
</reference>